<gene>
    <name evidence="1" type="ORF">GGE46_000894</name>
    <name evidence="2" type="ORF">GGE57_000894</name>
</gene>
<dbReference type="RefSeq" id="WP_183838960.1">
    <property type="nucleotide sequence ID" value="NZ_JACIHU010000001.1"/>
</dbReference>
<name>A0A7W7EDW4_RHIET</name>
<dbReference type="Proteomes" id="UP000557344">
    <property type="component" value="Unassembled WGS sequence"/>
</dbReference>
<proteinExistence type="predicted"/>
<evidence type="ECO:0000313" key="3">
    <source>
        <dbReference type="Proteomes" id="UP000523431"/>
    </source>
</evidence>
<evidence type="ECO:0000313" key="2">
    <source>
        <dbReference type="EMBL" id="MBB4534185.1"/>
    </source>
</evidence>
<evidence type="ECO:0000313" key="4">
    <source>
        <dbReference type="Proteomes" id="UP000557344"/>
    </source>
</evidence>
<reference evidence="3 4" key="1">
    <citation type="submission" date="2020-08" db="EMBL/GenBank/DDBJ databases">
        <title>Genomic Encyclopedia of Type Strains, Phase IV (KMG-V): Genome sequencing to study the core and pangenomes of soil and plant-associated prokaryotes.</title>
        <authorList>
            <person name="Whitman W."/>
        </authorList>
    </citation>
    <scope>NUCLEOTIDE SEQUENCE [LARGE SCALE GENOMIC DNA]</scope>
    <source>
        <strain evidence="1 4">SEMIA 471</strain>
        <strain evidence="2 3">SEMIA 489</strain>
    </source>
</reference>
<organism evidence="2 3">
    <name type="scientific">Rhizobium etli</name>
    <dbReference type="NCBI Taxonomy" id="29449"/>
    <lineage>
        <taxon>Bacteria</taxon>
        <taxon>Pseudomonadati</taxon>
        <taxon>Pseudomonadota</taxon>
        <taxon>Alphaproteobacteria</taxon>
        <taxon>Hyphomicrobiales</taxon>
        <taxon>Rhizobiaceae</taxon>
        <taxon>Rhizobium/Agrobacterium group</taxon>
        <taxon>Rhizobium</taxon>
    </lineage>
</organism>
<comment type="caution">
    <text evidence="2">The sequence shown here is derived from an EMBL/GenBank/DDBJ whole genome shotgun (WGS) entry which is preliminary data.</text>
</comment>
<sequence length="73" mass="7958">MMAAIPRNASRAVKNRFPVFNLPIPAGGFLLQHDFKIVSATNQSAAVLIQPRTGRQMPLLLASGMFGKPLIRN</sequence>
<protein>
    <submittedName>
        <fullName evidence="2">Uncharacterized protein</fullName>
    </submittedName>
</protein>
<evidence type="ECO:0000313" key="1">
    <source>
        <dbReference type="EMBL" id="MBB4478353.1"/>
    </source>
</evidence>
<dbReference type="Proteomes" id="UP000523431">
    <property type="component" value="Unassembled WGS sequence"/>
</dbReference>
<dbReference type="EMBL" id="JACIHU010000001">
    <property type="protein sequence ID" value="MBB4478353.1"/>
    <property type="molecule type" value="Genomic_DNA"/>
</dbReference>
<dbReference type="AlphaFoldDB" id="A0A7W7EDW4"/>
<accession>A0A7W7EDW4</accession>
<dbReference type="EMBL" id="JACIID010000001">
    <property type="protein sequence ID" value="MBB4534185.1"/>
    <property type="molecule type" value="Genomic_DNA"/>
</dbReference>